<dbReference type="GO" id="GO:0005524">
    <property type="term" value="F:ATP binding"/>
    <property type="evidence" value="ECO:0007669"/>
    <property type="project" value="UniProtKB-UniRule"/>
</dbReference>
<dbReference type="NCBIfam" id="TIGR00362">
    <property type="entry name" value="DnaA"/>
    <property type="match status" value="1"/>
</dbReference>
<feature type="domain" description="AAA+ ATPase" evidence="12">
    <location>
        <begin position="155"/>
        <end position="283"/>
    </location>
</feature>
<dbReference type="AlphaFoldDB" id="A0A0G0NCU6"/>
<dbReference type="Gene3D" id="3.30.300.180">
    <property type="match status" value="1"/>
</dbReference>
<dbReference type="Proteomes" id="UP000034181">
    <property type="component" value="Unassembled WGS sequence"/>
</dbReference>
<dbReference type="HAMAP" id="MF_00377">
    <property type="entry name" value="DnaA_bact"/>
    <property type="match status" value="1"/>
</dbReference>
<dbReference type="InterPro" id="IPR020591">
    <property type="entry name" value="Chromosome_initiator_DnaA-like"/>
</dbReference>
<dbReference type="Pfam" id="PF08299">
    <property type="entry name" value="Bac_DnaA_C"/>
    <property type="match status" value="1"/>
</dbReference>
<feature type="binding site" evidence="8">
    <location>
        <position position="169"/>
    </location>
    <ligand>
        <name>ATP</name>
        <dbReference type="ChEBI" id="CHEBI:30616"/>
    </ligand>
</feature>
<evidence type="ECO:0000313" key="15">
    <source>
        <dbReference type="Proteomes" id="UP000034181"/>
    </source>
</evidence>
<sequence length="462" mass="51364">MDKDKIWHEVLESLKVSISSAAFSTWLNQTHLSALKELDTQPPRFIVEIGCQTTFVRQTVEVRYFGLIQEALTQKLGMPCDLSFTTRQNPNTGVFNTNKVLAPLFDEKNLGQALIEKLSQSHLRPFFTFDNFAVSASNQMAWAAAQAVAEKPGSTYNPLFLWGGVGVGKTHLMNAVGLSIINSIPESKILLCTGEDFTNDIVAGIRTKTTHAFRDKYRRLACLLIDDIQFIAGKDSVQEEFFHTFNAVTGAGGQIILTSDRPPSDITKLEERLRSRFEAGLIVDISPADFELRCAIVQIKAAEKSLEIPTELVHLLAGNLDTARKINGVLTRLISEVKLQKRVINEELIKSLIGKGSNGDTINKNIRADDVVEAVCSHFTISKRALMGDGRSRIIARPRQILMYFLRIELGLPLEEVGKMIGGRDHTTVMHAVDKITNLASIDVNIREDLMGIKRRFSGQKT</sequence>
<dbReference type="InterPro" id="IPR003593">
    <property type="entry name" value="AAA+_ATPase"/>
</dbReference>
<evidence type="ECO:0000256" key="3">
    <source>
        <dbReference type="ARBA" id="ARBA00022705"/>
    </source>
</evidence>
<dbReference type="InterPro" id="IPR010921">
    <property type="entry name" value="Trp_repressor/repl_initiator"/>
</dbReference>
<evidence type="ECO:0000256" key="2">
    <source>
        <dbReference type="ARBA" id="ARBA00022490"/>
    </source>
</evidence>
<keyword evidence="2 8" id="KW-0963">Cytoplasm</keyword>
<feature type="binding site" evidence="8">
    <location>
        <position position="168"/>
    </location>
    <ligand>
        <name>ATP</name>
        <dbReference type="ChEBI" id="CHEBI:30616"/>
    </ligand>
</feature>
<gene>
    <name evidence="8" type="primary">dnaA</name>
    <name evidence="14" type="ORF">US96_C0021G0003</name>
</gene>
<evidence type="ECO:0000256" key="10">
    <source>
        <dbReference type="RuleBase" id="RU000577"/>
    </source>
</evidence>
<dbReference type="SUPFAM" id="SSF48295">
    <property type="entry name" value="TrpR-like"/>
    <property type="match status" value="1"/>
</dbReference>
<comment type="caution">
    <text evidence="8">Lacks conserved residue(s) required for the propagation of feature annotation.</text>
</comment>
<comment type="caution">
    <text evidence="14">The sequence shown here is derived from an EMBL/GenBank/DDBJ whole genome shotgun (WGS) entry which is preliminary data.</text>
</comment>
<dbReference type="InterPro" id="IPR001957">
    <property type="entry name" value="Chromosome_initiator_DnaA"/>
</dbReference>
<dbReference type="InterPro" id="IPR038454">
    <property type="entry name" value="DnaA_N_sf"/>
</dbReference>
<comment type="domain">
    <text evidence="8">Domain I is involved in oligomerization and binding regulators, domain II is flexibile and of varying length in different bacteria, domain III forms the AAA+ region, while domain IV binds dsDNA.</text>
</comment>
<evidence type="ECO:0000256" key="5">
    <source>
        <dbReference type="ARBA" id="ARBA00022840"/>
    </source>
</evidence>
<evidence type="ECO:0000256" key="7">
    <source>
        <dbReference type="ARBA" id="ARBA00023125"/>
    </source>
</evidence>
<dbReference type="GO" id="GO:0005737">
    <property type="term" value="C:cytoplasm"/>
    <property type="evidence" value="ECO:0007669"/>
    <property type="project" value="UniProtKB-SubCell"/>
</dbReference>
<dbReference type="Gene3D" id="1.10.1750.10">
    <property type="match status" value="1"/>
</dbReference>
<dbReference type="PATRIC" id="fig|1618569.3.peg.548"/>
<comment type="subcellular location">
    <subcellularLocation>
        <location evidence="8">Cytoplasm</location>
    </subcellularLocation>
</comment>
<proteinExistence type="inferred from homology"/>
<dbReference type="GO" id="GO:0006270">
    <property type="term" value="P:DNA replication initiation"/>
    <property type="evidence" value="ECO:0007669"/>
    <property type="project" value="UniProtKB-UniRule"/>
</dbReference>
<dbReference type="Pfam" id="PF00308">
    <property type="entry name" value="Bac_DnaA"/>
    <property type="match status" value="1"/>
</dbReference>
<dbReference type="PANTHER" id="PTHR30050:SF2">
    <property type="entry name" value="CHROMOSOMAL REPLICATION INITIATOR PROTEIN DNAA"/>
    <property type="match status" value="1"/>
</dbReference>
<dbReference type="GO" id="GO:0006275">
    <property type="term" value="P:regulation of DNA replication"/>
    <property type="evidence" value="ECO:0007669"/>
    <property type="project" value="UniProtKB-UniRule"/>
</dbReference>
<evidence type="ECO:0000256" key="8">
    <source>
        <dbReference type="HAMAP-Rule" id="MF_00377"/>
    </source>
</evidence>
<dbReference type="EMBL" id="LBUZ01000021">
    <property type="protein sequence ID" value="KKQ74936.1"/>
    <property type="molecule type" value="Genomic_DNA"/>
</dbReference>
<evidence type="ECO:0000259" key="13">
    <source>
        <dbReference type="SMART" id="SM00760"/>
    </source>
</evidence>
<evidence type="ECO:0000256" key="1">
    <source>
        <dbReference type="ARBA" id="ARBA00006583"/>
    </source>
</evidence>
<dbReference type="GO" id="GO:0005886">
    <property type="term" value="C:plasma membrane"/>
    <property type="evidence" value="ECO:0007669"/>
    <property type="project" value="TreeGrafter"/>
</dbReference>
<comment type="subunit">
    <text evidence="8">Oligomerizes as a right-handed, spiral filament on DNA at oriC.</text>
</comment>
<feature type="region of interest" description="Domain IV, binds dsDNA" evidence="8">
    <location>
        <begin position="338"/>
        <end position="462"/>
    </location>
</feature>
<dbReference type="Gene3D" id="3.40.50.300">
    <property type="entry name" value="P-loop containing nucleotide triphosphate hydrolases"/>
    <property type="match status" value="1"/>
</dbReference>
<feature type="binding site" evidence="8">
    <location>
        <position position="170"/>
    </location>
    <ligand>
        <name>ATP</name>
        <dbReference type="ChEBI" id="CHEBI:30616"/>
    </ligand>
</feature>
<accession>A0A0G0NCU6</accession>
<dbReference type="CDD" id="cd00009">
    <property type="entry name" value="AAA"/>
    <property type="match status" value="1"/>
</dbReference>
<keyword evidence="5 8" id="KW-0067">ATP-binding</keyword>
<organism evidence="14 15">
    <name type="scientific">Candidatus Woesebacteria bacterium GW2011_GWB1_38_5b</name>
    <dbReference type="NCBI Taxonomy" id="1618569"/>
    <lineage>
        <taxon>Bacteria</taxon>
        <taxon>Candidatus Woeseibacteriota</taxon>
    </lineage>
</organism>
<dbReference type="PANTHER" id="PTHR30050">
    <property type="entry name" value="CHROMOSOMAL REPLICATION INITIATOR PROTEIN DNAA"/>
    <property type="match status" value="1"/>
</dbReference>
<keyword evidence="6 8" id="KW-0446">Lipid-binding</keyword>
<dbReference type="SMART" id="SM00382">
    <property type="entry name" value="AAA"/>
    <property type="match status" value="1"/>
</dbReference>
<evidence type="ECO:0000256" key="6">
    <source>
        <dbReference type="ARBA" id="ARBA00023121"/>
    </source>
</evidence>
<dbReference type="GO" id="GO:0008289">
    <property type="term" value="F:lipid binding"/>
    <property type="evidence" value="ECO:0007669"/>
    <property type="project" value="UniProtKB-KW"/>
</dbReference>
<dbReference type="InterPro" id="IPR013159">
    <property type="entry name" value="DnaA_C"/>
</dbReference>
<evidence type="ECO:0000256" key="11">
    <source>
        <dbReference type="RuleBase" id="RU004227"/>
    </source>
</evidence>
<dbReference type="GO" id="GO:0003688">
    <property type="term" value="F:DNA replication origin binding"/>
    <property type="evidence" value="ECO:0007669"/>
    <property type="project" value="UniProtKB-UniRule"/>
</dbReference>
<keyword evidence="7 8" id="KW-0238">DNA-binding</keyword>
<reference evidence="14 15" key="1">
    <citation type="journal article" date="2015" name="Nature">
        <title>rRNA introns, odd ribosomes, and small enigmatic genomes across a large radiation of phyla.</title>
        <authorList>
            <person name="Brown C.T."/>
            <person name="Hug L.A."/>
            <person name="Thomas B.C."/>
            <person name="Sharon I."/>
            <person name="Castelle C.J."/>
            <person name="Singh A."/>
            <person name="Wilkins M.J."/>
            <person name="Williams K.H."/>
            <person name="Banfield J.F."/>
        </authorList>
    </citation>
    <scope>NUCLEOTIDE SEQUENCE [LARGE SCALE GENOMIC DNA]</scope>
</reference>
<comment type="function">
    <text evidence="8 10">Plays an essential role in the initiation and regulation of chromosomal replication. ATP-DnaA binds to the origin of replication (oriC) to initiate formation of the DNA replication initiation complex once per cell cycle. Binds the DnaA box (a 9 base pair repeat at the origin) and separates the double-stranded (ds)DNA. Forms a right-handed helical filament on oriC DNA; dsDNA binds to the exterior of the filament while single-stranded (ss)DNA is stabiized in the filament's interior. The ATP-DnaA-oriC complex binds and stabilizes one strand of the AT-rich DNA unwinding element (DUE), permitting loading of DNA polymerase. After initiation quickly degrades to an ADP-DnaA complex that is not apt for DNA replication. Binds acidic phospholipids.</text>
</comment>
<dbReference type="PRINTS" id="PR00051">
    <property type="entry name" value="DNAA"/>
</dbReference>
<feature type="binding site" evidence="8">
    <location>
        <position position="166"/>
    </location>
    <ligand>
        <name>ATP</name>
        <dbReference type="ChEBI" id="CHEBI:30616"/>
    </ligand>
</feature>
<evidence type="ECO:0000256" key="4">
    <source>
        <dbReference type="ARBA" id="ARBA00022741"/>
    </source>
</evidence>
<dbReference type="InterPro" id="IPR027417">
    <property type="entry name" value="P-loop_NTPase"/>
</dbReference>
<evidence type="ECO:0000256" key="9">
    <source>
        <dbReference type="NCBIfam" id="TIGR00362"/>
    </source>
</evidence>
<keyword evidence="4 8" id="KW-0547">Nucleotide-binding</keyword>
<dbReference type="SMART" id="SM00760">
    <property type="entry name" value="Bac_DnaA_C"/>
    <property type="match status" value="1"/>
</dbReference>
<feature type="region of interest" description="Domain I, interacts with DnaA modulators" evidence="8">
    <location>
        <begin position="1"/>
        <end position="117"/>
    </location>
</feature>
<dbReference type="InterPro" id="IPR013317">
    <property type="entry name" value="DnaA_dom"/>
</dbReference>
<protein>
    <recommendedName>
        <fullName evidence="8 9">Chromosomal replication initiator protein DnaA</fullName>
    </recommendedName>
</protein>
<dbReference type="InterPro" id="IPR024633">
    <property type="entry name" value="DnaA_N_dom"/>
</dbReference>
<comment type="similarity">
    <text evidence="1 8 11">Belongs to the DnaA family.</text>
</comment>
<dbReference type="Gene3D" id="1.10.8.60">
    <property type="match status" value="1"/>
</dbReference>
<dbReference type="Pfam" id="PF11638">
    <property type="entry name" value="DnaA_N"/>
    <property type="match status" value="1"/>
</dbReference>
<keyword evidence="3 8" id="KW-0235">DNA replication</keyword>
<evidence type="ECO:0000313" key="14">
    <source>
        <dbReference type="EMBL" id="KKQ74936.1"/>
    </source>
</evidence>
<name>A0A0G0NCU6_9BACT</name>
<dbReference type="SUPFAM" id="SSF52540">
    <property type="entry name" value="P-loop containing nucleoside triphosphate hydrolases"/>
    <property type="match status" value="1"/>
</dbReference>
<evidence type="ECO:0000259" key="12">
    <source>
        <dbReference type="SMART" id="SM00382"/>
    </source>
</evidence>
<feature type="domain" description="Chromosomal replication initiator DnaA C-terminal" evidence="13">
    <location>
        <begin position="367"/>
        <end position="436"/>
    </location>
</feature>
<dbReference type="CDD" id="cd06571">
    <property type="entry name" value="Bac_DnaA_C"/>
    <property type="match status" value="1"/>
</dbReference>